<evidence type="ECO:0000256" key="8">
    <source>
        <dbReference type="ARBA" id="ARBA00022741"/>
    </source>
</evidence>
<dbReference type="Pfam" id="PF02260">
    <property type="entry name" value="FATC"/>
    <property type="match status" value="1"/>
</dbReference>
<keyword evidence="8 17" id="KW-0547">Nucleotide-binding</keyword>
<dbReference type="Pfam" id="PF08771">
    <property type="entry name" value="FRB_dom"/>
    <property type="match status" value="1"/>
</dbReference>
<dbReference type="EMBL" id="PTQR01000013">
    <property type="protein sequence ID" value="TKX26299.1"/>
    <property type="molecule type" value="Genomic_DNA"/>
</dbReference>
<name>A0A4U7B5S2_9PEZI</name>
<dbReference type="GO" id="GO:1905356">
    <property type="term" value="P:regulation of snRNA pseudouridine synthesis"/>
    <property type="evidence" value="ECO:0007669"/>
    <property type="project" value="UniProtKB-ARBA"/>
</dbReference>
<comment type="subcellular location">
    <subcellularLocation>
        <location evidence="1">Cell membrane</location>
        <topology evidence="1">Peripheral membrane protein</topology>
        <orientation evidence="1">Cytoplasmic side</orientation>
    </subcellularLocation>
    <subcellularLocation>
        <location evidence="14">Vacuole membrane</location>
        <topology evidence="14">Peripheral membrane protein</topology>
        <orientation evidence="14">Cytoplasmic side</orientation>
    </subcellularLocation>
</comment>
<dbReference type="Gene3D" id="1.25.10.10">
    <property type="entry name" value="Leucine-rich Repeat Variant"/>
    <property type="match status" value="5"/>
</dbReference>
<comment type="caution">
    <text evidence="21">The sequence shown here is derived from an EMBL/GenBank/DDBJ whole genome shotgun (WGS) entry which is preliminary data.</text>
</comment>
<organism evidence="21 22">
    <name type="scientific">Elsinoe australis</name>
    <dbReference type="NCBI Taxonomy" id="40998"/>
    <lineage>
        <taxon>Eukaryota</taxon>
        <taxon>Fungi</taxon>
        <taxon>Dikarya</taxon>
        <taxon>Ascomycota</taxon>
        <taxon>Pezizomycotina</taxon>
        <taxon>Dothideomycetes</taxon>
        <taxon>Dothideomycetidae</taxon>
        <taxon>Myriangiales</taxon>
        <taxon>Elsinoaceae</taxon>
        <taxon>Elsinoe</taxon>
    </lineage>
</organism>
<dbReference type="GO" id="GO:0005886">
    <property type="term" value="C:plasma membrane"/>
    <property type="evidence" value="ECO:0007669"/>
    <property type="project" value="UniProtKB-SubCell"/>
</dbReference>
<dbReference type="Pfam" id="PF02259">
    <property type="entry name" value="FAT"/>
    <property type="match status" value="1"/>
</dbReference>
<evidence type="ECO:0000256" key="15">
    <source>
        <dbReference type="ARBA" id="ARBA00047899"/>
    </source>
</evidence>
<dbReference type="GO" id="GO:0010972">
    <property type="term" value="P:negative regulation of G2/M transition of mitotic cell cycle"/>
    <property type="evidence" value="ECO:0007669"/>
    <property type="project" value="UniProtKB-ARBA"/>
</dbReference>
<dbReference type="PROSITE" id="PS00915">
    <property type="entry name" value="PI3_4_KINASE_1"/>
    <property type="match status" value="1"/>
</dbReference>
<accession>A0A4U7B5S2</accession>
<dbReference type="FunFam" id="1.25.10.10:FF:000371">
    <property type="entry name" value="Serine/threonine-protein kinase TOR"/>
    <property type="match status" value="1"/>
</dbReference>
<dbReference type="SMART" id="SM01343">
    <property type="entry name" value="FATC"/>
    <property type="match status" value="1"/>
</dbReference>
<dbReference type="InterPro" id="IPR018936">
    <property type="entry name" value="PI3/4_kinase_CS"/>
</dbReference>
<keyword evidence="10 17" id="KW-0067">ATP-binding</keyword>
<dbReference type="GO" id="GO:0031137">
    <property type="term" value="P:regulation of conjugation with cellular fusion"/>
    <property type="evidence" value="ECO:0007669"/>
    <property type="project" value="UniProtKB-ARBA"/>
</dbReference>
<evidence type="ECO:0000313" key="22">
    <source>
        <dbReference type="Proteomes" id="UP000308133"/>
    </source>
</evidence>
<dbReference type="Pfam" id="PF00454">
    <property type="entry name" value="PI3_PI4_kinase"/>
    <property type="match status" value="1"/>
</dbReference>
<keyword evidence="7" id="KW-0677">Repeat</keyword>
<dbReference type="PROSITE" id="PS51190">
    <property type="entry name" value="FATC"/>
    <property type="match status" value="1"/>
</dbReference>
<evidence type="ECO:0000256" key="17">
    <source>
        <dbReference type="RuleBase" id="RU364109"/>
    </source>
</evidence>
<dbReference type="GO" id="GO:0000329">
    <property type="term" value="C:fungal-type vacuole membrane"/>
    <property type="evidence" value="ECO:0007669"/>
    <property type="project" value="UniProtKB-ARBA"/>
</dbReference>
<evidence type="ECO:0000256" key="4">
    <source>
        <dbReference type="ARBA" id="ARBA00022527"/>
    </source>
</evidence>
<feature type="domain" description="PI3K/PI4K catalytic" evidence="18">
    <location>
        <begin position="2008"/>
        <end position="2324"/>
    </location>
</feature>
<dbReference type="SUPFAM" id="SSF47212">
    <property type="entry name" value="FKBP12-rapamycin-binding domain of FKBP-rapamycin-associated protein (FRAP)"/>
    <property type="match status" value="1"/>
</dbReference>
<dbReference type="GO" id="GO:0006995">
    <property type="term" value="P:cellular response to nitrogen starvation"/>
    <property type="evidence" value="ECO:0007669"/>
    <property type="project" value="UniProtKB-ARBA"/>
</dbReference>
<evidence type="ECO:0000256" key="10">
    <source>
        <dbReference type="ARBA" id="ARBA00022840"/>
    </source>
</evidence>
<dbReference type="GO" id="GO:0000785">
    <property type="term" value="C:chromatin"/>
    <property type="evidence" value="ECO:0007669"/>
    <property type="project" value="UniProtKB-ARBA"/>
</dbReference>
<evidence type="ECO:0000313" key="21">
    <source>
        <dbReference type="EMBL" id="TKX26299.1"/>
    </source>
</evidence>
<evidence type="ECO:0000256" key="12">
    <source>
        <dbReference type="ARBA" id="ARBA00023306"/>
    </source>
</evidence>
<evidence type="ECO:0000256" key="6">
    <source>
        <dbReference type="ARBA" id="ARBA00022679"/>
    </source>
</evidence>
<keyword evidence="12" id="KW-0131">Cell cycle</keyword>
<dbReference type="GO" id="GO:0005524">
    <property type="term" value="F:ATP binding"/>
    <property type="evidence" value="ECO:0007669"/>
    <property type="project" value="UniProtKB-KW"/>
</dbReference>
<dbReference type="Pfam" id="PF23593">
    <property type="entry name" value="HEAT_ATR"/>
    <property type="match status" value="1"/>
</dbReference>
<dbReference type="InterPro" id="IPR014009">
    <property type="entry name" value="PIK_FAT"/>
</dbReference>
<dbReference type="GO" id="GO:0016242">
    <property type="term" value="P:negative regulation of macroautophagy"/>
    <property type="evidence" value="ECO:0007669"/>
    <property type="project" value="TreeGrafter"/>
</dbReference>
<keyword evidence="4 17" id="KW-0723">Serine/threonine-protein kinase</keyword>
<evidence type="ECO:0000259" key="18">
    <source>
        <dbReference type="PROSITE" id="PS50290"/>
    </source>
</evidence>
<dbReference type="InterPro" id="IPR000403">
    <property type="entry name" value="PI3/4_kinase_cat_dom"/>
</dbReference>
<dbReference type="PANTHER" id="PTHR11139">
    <property type="entry name" value="ATAXIA TELANGIECTASIA MUTATED ATM -RELATED"/>
    <property type="match status" value="1"/>
</dbReference>
<dbReference type="Pfam" id="PF11865">
    <property type="entry name" value="mTOR_dom"/>
    <property type="match status" value="1"/>
</dbReference>
<sequence>MAQIHPQPWDRFIGELKSRNDTTRRNAALKILRTVQSAQRELPPQAFSGNYLDLLNKVLALIQSNNDPSERIGGLTAVQKLVEFKGEDVAQRTTRFHTAIKRALQSNDTAATVTAAETLGILVRHNAALAADIVDAEVKISLEWLQIERQETKRFAAVEVLLHLAKASPTLFYGYVPQILEVIWIALRDPKTTVREAAAATVSQCFAILSARDSQVRSDWLSRTYEEINKGFSLNTVESIHGSLLALRELFVKGGMFINGMNGERYEESCNKVFNYKDHRELIIRREVVKMIPIMAEYNPPKFRQMYLHRSMTYLQGLMKSPKAFERNIAFQAVGEIANAISSMIAPYLDNIIVLIRGALSPQKRTRDSDDSAIFGCLSSLSISVGQTLSKYMEALLDPIFACGLSEALTQALVDMAHYIPPVRQVIQEKLLDMLSRVLCGRAFQLPGQPGHSEALPPIYTKDVRERDPVNLGEHKQQEVRLALQTLGSFDFSGHVLNEFVHDVAIRYVDDDDSLIRKNAALTCCQLLVKDPIVNQTSRQAIKIVSDVVERLLTMSVADSDIDNRKIVLSALDGRFDIHLAKADNIRTLLLAANDEVFAIREEAMRILSRLTSRNPAYIFPPLRKLLIHLLTEIEYAGNARSKEESAKLISCLASSAPKLIKPYVDSIVQVLLPKTEDTNPEVASACLRAIGDLAAVGGEDMNKFIPELMHVVIRDLQDQGSISRRFAALNTLGQLASNSGYVIDPYVEHPELLNILVNMVKNEPAGELRSTTIRLMGIIGALDPYRHQVMEQSPEKNLIAEAQTVTDVTLIMNGMTPSNDDYYPTIVIQTLVGMLKEPALAQYHTSTVDALMAIYQTLGLKCVSFLGQVVPGILHVLNEGDEKRREACFNQLALLVRIVKQHIRPHLPSILSAIHDHWREGSGQQATMLALIEAIANSLEGEFNVYLSRVLPLMLDVLEHDTTPRRAPSERVLRAFLVFGSSAEEFMHLIIPVVVGLFDRAGQPVPISKAAMETIAKLSRSVNISEFAARIIHPLSRVLAGSESSLKTTALDTICALIFQLGREYLHFVPMVNKILEVNKTPHQQYQLLVTKLQKGESLPDFGSDERSKLGADDQPVADTMPTKLPVNQRHLQNAWEASAKSTREDWMEWMRRLSTELIRESPQQALRACTTLANIYSPLARTLFNSAFVSCWTELYDNYQEELVRAIETAMTSPHIPPEIIQTLLSLAEFMEHDDKALPIDVRTLGMYAGKCHAFAKALHYKELEFNAEQNASAVEALISINNQLQQTDAAFGILRKAQGYNDVDLKESWFEKLQRWEDALTAYQKRERDYPDNFDIVQGKMRCLHALGEWDVLSSIANDKWNVASQEQKKSMAALAAAASWGMGQWEKMDNYLQVMKSNSPDRAFFGAILAIHRDQFQEAQYYIGRAREGLDSELSALLGESYTRAYGVIVRVQMLAELEEIIVYKQSANIPEKQDQMRNMWTKRLLGCQRNVDLWQRMLKVRALVIKASENEQMYIKFASICRKNQRNGLAEKALNSLIGHNGSLMSPEAQDKAAKSPYAVQYAIYKFMWSNNAHQQALFGLRDFTNKLKDDFETRSQVLSQVSHPATNGVNGINGHHQVNGHVNGMQNGVAPPMSERDLEQLLDWQKLLARSYLKQGDWLIKEQHGDWQSDSVNDILNCYRQATRYNHDWYKAWHAWALANFEVVTALTGGADRESALVSQATVDSHIVPAVQGFFRSISLSNFSALQDTLRLLTLWFAHGDNQEVIGAVTAGMTTVSIDTWLEVIPQLIARINQSNKLIRGSVHTLLCEIGRLHPHALVWPLTVAVKSDIKDRSKAAKEVLATIEQHSPELCEQAAVVSHELIRIAVLWHELWHEGLEEASRLYFGNNNVEGFFRTLEPLHAMLDEGAQTLREISFIQTFGRDLQEARDWCNAYKNSNDKGDLQQAWDLYYQVFKKISKQLPQLTNLELQYVSPRLKNLSDLELAVPGTYKSGKEPIRVMGFDPNASVIQSKQRPRKLSLRGSDGVTYTYLLKGHEDIRQDERVMQLFGLVNTLLANDPESLKRHLNIQRYAAIPLSTQSGLLSWVPNSDTLHVLIREYRESRKILLNIEHRIMLQMAPDYDNLTLMQKVEVFGYALDNTTGQDLYRVLWLKSKSSESWLDRRTNYTRSLAVMSMVGYILGLGDRHPSNLMLDRTTGKVIHIDFGDCFEVAMHREKYPERVPFRLTRMLTFAMEVSNIEGSFRTTCEHVMRVLRGNKESLIAVLEAFIYDPLQIWRLDSRDQPSEPSFRSERRASIMGDLEVGSHSVRGVGGRPRAGTLVKQQQEEQPKEVVNARALAVLARVKEKLTGTDFKKDQELGIEEQVEKLLSEATNLENLCQHYIGWCSFW</sequence>
<dbReference type="SMART" id="SM01345">
    <property type="entry name" value="Rapamycin_bind"/>
    <property type="match status" value="1"/>
</dbReference>
<dbReference type="GO" id="GO:0051321">
    <property type="term" value="P:meiotic cell cycle"/>
    <property type="evidence" value="ECO:0007669"/>
    <property type="project" value="UniProtKB-KW"/>
</dbReference>
<dbReference type="InterPro" id="IPR009076">
    <property type="entry name" value="FRB_dom"/>
</dbReference>
<keyword evidence="11" id="KW-0469">Meiosis</keyword>
<dbReference type="GO" id="GO:0045944">
    <property type="term" value="P:positive regulation of transcription by RNA polymerase II"/>
    <property type="evidence" value="ECO:0007669"/>
    <property type="project" value="UniProtKB-ARBA"/>
</dbReference>
<feature type="domain" description="FATC" evidence="20">
    <location>
        <begin position="2362"/>
        <end position="2394"/>
    </location>
</feature>
<dbReference type="GO" id="GO:0044877">
    <property type="term" value="F:protein-containing complex binding"/>
    <property type="evidence" value="ECO:0007669"/>
    <property type="project" value="InterPro"/>
</dbReference>
<evidence type="ECO:0000259" key="20">
    <source>
        <dbReference type="PROSITE" id="PS51190"/>
    </source>
</evidence>
<dbReference type="InterPro" id="IPR003151">
    <property type="entry name" value="PIK-rel_kinase_FAT"/>
</dbReference>
<comment type="subunit">
    <text evidence="3">Associates with DNA double-strand breaks.</text>
</comment>
<dbReference type="SUPFAM" id="SSF48371">
    <property type="entry name" value="ARM repeat"/>
    <property type="match status" value="1"/>
</dbReference>
<dbReference type="InterPro" id="IPR011989">
    <property type="entry name" value="ARM-like"/>
</dbReference>
<dbReference type="InterPro" id="IPR036738">
    <property type="entry name" value="FRB_sf"/>
</dbReference>
<evidence type="ECO:0000256" key="3">
    <source>
        <dbReference type="ARBA" id="ARBA00011370"/>
    </source>
</evidence>
<gene>
    <name evidence="21" type="ORF">C1H76_1260</name>
</gene>
<dbReference type="InterPro" id="IPR057564">
    <property type="entry name" value="HEAT_ATR"/>
</dbReference>
<dbReference type="GO" id="GO:0106310">
    <property type="term" value="F:protein serine kinase activity"/>
    <property type="evidence" value="ECO:0007669"/>
    <property type="project" value="RHEA"/>
</dbReference>
<comment type="function">
    <text evidence="13">Serine/threonine protein kinase which activates checkpoint signaling upon genotoxic stresses such as ionizing radiation (IR), ultraviolet light (UV), or DNA replication stalling, thereby acting as a DNA damage sensor. Recognizes the substrate consensus sequence [ST]-Q. Phosphorylates histone H2A to form H2AS128ph (gamma-H2A) at sites of DNA damage, involved in the regulation of DNA damage response mechanism. Required for the control of telomere length and genome stability.</text>
</comment>
<dbReference type="SMART" id="SM01346">
    <property type="entry name" value="DUF3385"/>
    <property type="match status" value="1"/>
</dbReference>
<dbReference type="GO" id="GO:0005634">
    <property type="term" value="C:nucleus"/>
    <property type="evidence" value="ECO:0007669"/>
    <property type="project" value="TreeGrafter"/>
</dbReference>
<protein>
    <recommendedName>
        <fullName evidence="17">Serine/threonine-protein kinase TOR</fullName>
        <ecNumber evidence="17">2.7.11.1</ecNumber>
    </recommendedName>
</protein>
<dbReference type="PROSITE" id="PS00916">
    <property type="entry name" value="PI3_4_KINASE_2"/>
    <property type="match status" value="1"/>
</dbReference>
<dbReference type="GO" id="GO:1901992">
    <property type="term" value="P:positive regulation of mitotic cell cycle phase transition"/>
    <property type="evidence" value="ECO:0007669"/>
    <property type="project" value="UniProtKB-ARBA"/>
</dbReference>
<reference evidence="21 22" key="1">
    <citation type="submission" date="2018-02" db="EMBL/GenBank/DDBJ databases">
        <title>Draft genome sequences of Elsinoe sp., causing black scab on jojoba.</title>
        <authorList>
            <person name="Stodart B."/>
            <person name="Jeffress S."/>
            <person name="Ash G."/>
            <person name="Arun Chinnappa K."/>
        </authorList>
    </citation>
    <scope>NUCLEOTIDE SEQUENCE [LARGE SCALE GENOMIC DNA]</scope>
    <source>
        <strain evidence="21 22">Hillstone_2</strain>
    </source>
</reference>
<dbReference type="InterPro" id="IPR011009">
    <property type="entry name" value="Kinase-like_dom_sf"/>
</dbReference>
<dbReference type="PANTHER" id="PTHR11139:SF9">
    <property type="entry name" value="SERINE_THREONINE-PROTEIN KINASE MTOR"/>
    <property type="match status" value="1"/>
</dbReference>
<dbReference type="Gene3D" id="1.20.120.150">
    <property type="entry name" value="FKBP12-rapamycin binding domain"/>
    <property type="match status" value="1"/>
</dbReference>
<dbReference type="Gene3D" id="3.30.1010.10">
    <property type="entry name" value="Phosphatidylinositol 3-kinase Catalytic Subunit, Chain A, domain 4"/>
    <property type="match status" value="1"/>
</dbReference>
<dbReference type="InterPro" id="IPR036940">
    <property type="entry name" value="PI3/4_kinase_cat_sf"/>
</dbReference>
<evidence type="ECO:0000256" key="2">
    <source>
        <dbReference type="ARBA" id="ARBA00011031"/>
    </source>
</evidence>
<evidence type="ECO:0000256" key="1">
    <source>
        <dbReference type="ARBA" id="ARBA00004413"/>
    </source>
</evidence>
<proteinExistence type="inferred from homology"/>
<dbReference type="InterPro" id="IPR024585">
    <property type="entry name" value="mTOR_dom"/>
</dbReference>
<evidence type="ECO:0000259" key="19">
    <source>
        <dbReference type="PROSITE" id="PS51189"/>
    </source>
</evidence>
<dbReference type="SMART" id="SM00146">
    <property type="entry name" value="PI3Kc"/>
    <property type="match status" value="1"/>
</dbReference>
<keyword evidence="5" id="KW-0926">Vacuole</keyword>
<dbReference type="PROSITE" id="PS50290">
    <property type="entry name" value="PI3_4_KINASE_3"/>
    <property type="match status" value="1"/>
</dbReference>
<comment type="catalytic activity">
    <reaction evidence="16">
        <text>L-seryl-[protein] + ATP = O-phospho-L-seryl-[protein] + ADP + H(+)</text>
        <dbReference type="Rhea" id="RHEA:17989"/>
        <dbReference type="Rhea" id="RHEA-COMP:9863"/>
        <dbReference type="Rhea" id="RHEA-COMP:11604"/>
        <dbReference type="ChEBI" id="CHEBI:15378"/>
        <dbReference type="ChEBI" id="CHEBI:29999"/>
        <dbReference type="ChEBI" id="CHEBI:30616"/>
        <dbReference type="ChEBI" id="CHEBI:83421"/>
        <dbReference type="ChEBI" id="CHEBI:456216"/>
        <dbReference type="EC" id="2.7.11.1"/>
    </reaction>
</comment>
<evidence type="ECO:0000256" key="5">
    <source>
        <dbReference type="ARBA" id="ARBA00022554"/>
    </source>
</evidence>
<evidence type="ECO:0000256" key="13">
    <source>
        <dbReference type="ARBA" id="ARBA00025079"/>
    </source>
</evidence>
<comment type="catalytic activity">
    <reaction evidence="15 17">
        <text>L-threonyl-[protein] + ATP = O-phospho-L-threonyl-[protein] + ADP + H(+)</text>
        <dbReference type="Rhea" id="RHEA:46608"/>
        <dbReference type="Rhea" id="RHEA-COMP:11060"/>
        <dbReference type="Rhea" id="RHEA-COMP:11605"/>
        <dbReference type="ChEBI" id="CHEBI:15378"/>
        <dbReference type="ChEBI" id="CHEBI:30013"/>
        <dbReference type="ChEBI" id="CHEBI:30616"/>
        <dbReference type="ChEBI" id="CHEBI:61977"/>
        <dbReference type="ChEBI" id="CHEBI:456216"/>
        <dbReference type="EC" id="2.7.11.1"/>
    </reaction>
</comment>
<evidence type="ECO:0000256" key="14">
    <source>
        <dbReference type="ARBA" id="ARBA00029427"/>
    </source>
</evidence>
<evidence type="ECO:0000256" key="7">
    <source>
        <dbReference type="ARBA" id="ARBA00022737"/>
    </source>
</evidence>
<dbReference type="GO" id="GO:0042254">
    <property type="term" value="P:ribosome biogenesis"/>
    <property type="evidence" value="ECO:0007669"/>
    <property type="project" value="UniProtKB-ARBA"/>
</dbReference>
<keyword evidence="9 17" id="KW-0418">Kinase</keyword>
<dbReference type="Gene3D" id="1.10.1070.11">
    <property type="entry name" value="Phosphatidylinositol 3-/4-kinase, catalytic domain"/>
    <property type="match status" value="1"/>
</dbReference>
<comment type="similarity">
    <text evidence="2 17">Belongs to the PI3/PI4-kinase family.</text>
</comment>
<feature type="domain" description="FAT" evidence="19">
    <location>
        <begin position="1246"/>
        <end position="1834"/>
    </location>
</feature>
<dbReference type="SUPFAM" id="SSF56112">
    <property type="entry name" value="Protein kinase-like (PK-like)"/>
    <property type="match status" value="1"/>
</dbReference>
<dbReference type="GO" id="GO:0031931">
    <property type="term" value="C:TORC1 complex"/>
    <property type="evidence" value="ECO:0007669"/>
    <property type="project" value="TreeGrafter"/>
</dbReference>
<dbReference type="FunFam" id="1.20.120.150:FF:000001">
    <property type="entry name" value="Serine/threonine-protein kinase TOR"/>
    <property type="match status" value="1"/>
</dbReference>
<dbReference type="InterPro" id="IPR050517">
    <property type="entry name" value="DDR_Repair_Kinase"/>
</dbReference>
<evidence type="ECO:0000256" key="9">
    <source>
        <dbReference type="ARBA" id="ARBA00022777"/>
    </source>
</evidence>
<dbReference type="InterPro" id="IPR003152">
    <property type="entry name" value="FATC_dom"/>
</dbReference>
<keyword evidence="6 17" id="KW-0808">Transferase</keyword>
<dbReference type="FunFam" id="1.10.1070.11:FF:000020">
    <property type="entry name" value="Serine/threonine-protein kinase TOR"/>
    <property type="match status" value="1"/>
</dbReference>
<evidence type="ECO:0000256" key="16">
    <source>
        <dbReference type="ARBA" id="ARBA00048679"/>
    </source>
</evidence>
<evidence type="ECO:0000256" key="11">
    <source>
        <dbReference type="ARBA" id="ARBA00023254"/>
    </source>
</evidence>
<dbReference type="GO" id="GO:0004674">
    <property type="term" value="F:protein serine/threonine kinase activity"/>
    <property type="evidence" value="ECO:0007669"/>
    <property type="project" value="UniProtKB-KW"/>
</dbReference>
<dbReference type="EC" id="2.7.11.1" evidence="17"/>
<dbReference type="PROSITE" id="PS51189">
    <property type="entry name" value="FAT"/>
    <property type="match status" value="1"/>
</dbReference>
<dbReference type="InterPro" id="IPR016024">
    <property type="entry name" value="ARM-type_fold"/>
</dbReference>
<dbReference type="InterPro" id="IPR026683">
    <property type="entry name" value="TOR_cat"/>
</dbReference>
<dbReference type="GO" id="GO:0038202">
    <property type="term" value="P:TORC1 signaling"/>
    <property type="evidence" value="ECO:0007669"/>
    <property type="project" value="TreeGrafter"/>
</dbReference>
<dbReference type="GO" id="GO:0031932">
    <property type="term" value="C:TORC2 complex"/>
    <property type="evidence" value="ECO:0007669"/>
    <property type="project" value="TreeGrafter"/>
</dbReference>
<dbReference type="FunFam" id="3.30.1010.10:FF:000004">
    <property type="entry name" value="Serine/threonine-protein kinase TOR"/>
    <property type="match status" value="1"/>
</dbReference>
<dbReference type="Proteomes" id="UP000308133">
    <property type="component" value="Unassembled WGS sequence"/>
</dbReference>
<dbReference type="CDD" id="cd05169">
    <property type="entry name" value="PIKKc_TOR"/>
    <property type="match status" value="1"/>
</dbReference>